<dbReference type="EMBL" id="AAMCCN010000001">
    <property type="protein sequence ID" value="EDF8494980.1"/>
    <property type="molecule type" value="Genomic_DNA"/>
</dbReference>
<name>A0A3V2HZ16_SALSE</name>
<dbReference type="AlphaFoldDB" id="A0A3V2HZ16"/>
<accession>A0A3V2HZ16</accession>
<sequence length="61" mass="6972">MAAIFTNNMQWSSENLNSHTIANSKFMFVEVNTHARPKYQQAQIWAPMLSTSDVMPQEQAV</sequence>
<evidence type="ECO:0000313" key="1">
    <source>
        <dbReference type="EMBL" id="ECS3352079.1"/>
    </source>
</evidence>
<gene>
    <name evidence="1" type="ORF">A3030_19820</name>
    <name evidence="2" type="ORF">B6442_02620</name>
</gene>
<reference evidence="1" key="1">
    <citation type="submission" date="2018-07" db="EMBL/GenBank/DDBJ databases">
        <authorList>
            <consortium name="NARMS: The National Antimicrobial Resistance Monitoring System"/>
        </authorList>
    </citation>
    <scope>NUCLEOTIDE SEQUENCE</scope>
    <source>
        <strain evidence="1">CVM N57491F</strain>
    </source>
</reference>
<evidence type="ECO:0000313" key="2">
    <source>
        <dbReference type="EMBL" id="EDF8494980.1"/>
    </source>
</evidence>
<dbReference type="EMBL" id="AAKJGI010000023">
    <property type="protein sequence ID" value="ECS3352079.1"/>
    <property type="molecule type" value="Genomic_DNA"/>
</dbReference>
<comment type="caution">
    <text evidence="1">The sequence shown here is derived from an EMBL/GenBank/DDBJ whole genome shotgun (WGS) entry which is preliminary data.</text>
</comment>
<protein>
    <submittedName>
        <fullName evidence="1">Uncharacterized protein</fullName>
    </submittedName>
</protein>
<reference evidence="2" key="2">
    <citation type="submission" date="2018-07" db="EMBL/GenBank/DDBJ databases">
        <authorList>
            <consortium name="GenomeTrakr network: Whole genome sequencing for foodborne pathogen traceback"/>
        </authorList>
    </citation>
    <scope>NUCLEOTIDE SEQUENCE</scope>
    <source>
        <strain evidence="2">ADRDL-1057</strain>
    </source>
</reference>
<organism evidence="1">
    <name type="scientific">Salmonella senftenberg</name>
    <dbReference type="NCBI Taxonomy" id="28150"/>
    <lineage>
        <taxon>Bacteria</taxon>
        <taxon>Pseudomonadati</taxon>
        <taxon>Pseudomonadota</taxon>
        <taxon>Gammaproteobacteria</taxon>
        <taxon>Enterobacterales</taxon>
        <taxon>Enterobacteriaceae</taxon>
        <taxon>Salmonella</taxon>
    </lineage>
</organism>
<proteinExistence type="predicted"/>